<dbReference type="Gene3D" id="2.40.260.10">
    <property type="entry name" value="Sortase"/>
    <property type="match status" value="1"/>
</dbReference>
<protein>
    <submittedName>
        <fullName evidence="2">Class F sortase</fullName>
    </submittedName>
</protein>
<dbReference type="InterPro" id="IPR023365">
    <property type="entry name" value="Sortase_dom-sf"/>
</dbReference>
<keyword evidence="1" id="KW-0378">Hydrolase</keyword>
<dbReference type="InterPro" id="IPR042001">
    <property type="entry name" value="Sortase_F"/>
</dbReference>
<dbReference type="Proteomes" id="UP001237194">
    <property type="component" value="Unassembled WGS sequence"/>
</dbReference>
<accession>A0ABT7D361</accession>
<dbReference type="SUPFAM" id="SSF63817">
    <property type="entry name" value="Sortase"/>
    <property type="match status" value="1"/>
</dbReference>
<gene>
    <name evidence="2" type="ORF">P5W92_01010</name>
</gene>
<dbReference type="NCBIfam" id="NF033748">
    <property type="entry name" value="class_F_sortase"/>
    <property type="match status" value="1"/>
</dbReference>
<evidence type="ECO:0000313" key="2">
    <source>
        <dbReference type="EMBL" id="MDJ1638976.1"/>
    </source>
</evidence>
<dbReference type="EMBL" id="JARWAF010000001">
    <property type="protein sequence ID" value="MDJ1638976.1"/>
    <property type="molecule type" value="Genomic_DNA"/>
</dbReference>
<dbReference type="InterPro" id="IPR005754">
    <property type="entry name" value="Sortase"/>
</dbReference>
<organism evidence="2 3">
    <name type="scientific">Streptomyces pakalii</name>
    <dbReference type="NCBI Taxonomy" id="3036494"/>
    <lineage>
        <taxon>Bacteria</taxon>
        <taxon>Bacillati</taxon>
        <taxon>Actinomycetota</taxon>
        <taxon>Actinomycetes</taxon>
        <taxon>Kitasatosporales</taxon>
        <taxon>Streptomycetaceae</taxon>
        <taxon>Streptomyces</taxon>
    </lineage>
</organism>
<comment type="caution">
    <text evidence="2">The sequence shown here is derived from an EMBL/GenBank/DDBJ whole genome shotgun (WGS) entry which is preliminary data.</text>
</comment>
<sequence length="152" mass="16078">MPPSPPLRVQIPAIGVDAPLMDLAIDGTGRLASPPESDTNLAGWWARGPSPGTRGTSIVAGHVDIPTGPAVFYNLGALKPGMTIRIQRADGSTAHFTINSIDVYSADDFPDQKVYADTGRPEIRLITCGGGFNKKLQRYEGNVVVSAHLTTP</sequence>
<dbReference type="CDD" id="cd05829">
    <property type="entry name" value="Sortase_F"/>
    <property type="match status" value="1"/>
</dbReference>
<evidence type="ECO:0000256" key="1">
    <source>
        <dbReference type="ARBA" id="ARBA00022801"/>
    </source>
</evidence>
<name>A0ABT7D361_9ACTN</name>
<evidence type="ECO:0000313" key="3">
    <source>
        <dbReference type="Proteomes" id="UP001237194"/>
    </source>
</evidence>
<keyword evidence="3" id="KW-1185">Reference proteome</keyword>
<proteinExistence type="predicted"/>
<dbReference type="Pfam" id="PF04203">
    <property type="entry name" value="Sortase"/>
    <property type="match status" value="1"/>
</dbReference>
<dbReference type="RefSeq" id="WP_283890052.1">
    <property type="nucleotide sequence ID" value="NZ_JARWAF010000001.1"/>
</dbReference>
<reference evidence="2 3" key="1">
    <citation type="submission" date="2023-04" db="EMBL/GenBank/DDBJ databases">
        <title>A novel species of the genus Streptomyces: Streptomyces pakalii sp. nov. isolated from a Mexican soil jungle.</title>
        <authorList>
            <person name="Chavez-Hernandez M.A."/>
            <person name="Ortiz-Alvarez J."/>
            <person name="Villa-Tanaca L."/>
            <person name="Hernandez-Rodriguez C."/>
        </authorList>
    </citation>
    <scope>NUCLEOTIDE SEQUENCE [LARGE SCALE GENOMIC DNA]</scope>
    <source>
        <strain evidence="2 3">ENCB-J15</strain>
    </source>
</reference>